<dbReference type="EMBL" id="CACSLK010015970">
    <property type="protein sequence ID" value="CAA0817439.1"/>
    <property type="molecule type" value="Genomic_DNA"/>
</dbReference>
<dbReference type="PANTHER" id="PTHR22930">
    <property type="match status" value="1"/>
</dbReference>
<proteinExistence type="inferred from homology"/>
<gene>
    <name evidence="9" type="ORF">SHERM_17016</name>
</gene>
<dbReference type="Proteomes" id="UP001153555">
    <property type="component" value="Unassembled WGS sequence"/>
</dbReference>
<dbReference type="GO" id="GO:0046872">
    <property type="term" value="F:metal ion binding"/>
    <property type="evidence" value="ECO:0007669"/>
    <property type="project" value="UniProtKB-KW"/>
</dbReference>
<evidence type="ECO:0000256" key="5">
    <source>
        <dbReference type="ARBA" id="ARBA00022723"/>
    </source>
</evidence>
<comment type="cofactor">
    <cofactor evidence="1">
        <name>a divalent metal cation</name>
        <dbReference type="ChEBI" id="CHEBI:60240"/>
    </cofactor>
</comment>
<evidence type="ECO:0000313" key="9">
    <source>
        <dbReference type="EMBL" id="CAA0817439.1"/>
    </source>
</evidence>
<evidence type="ECO:0000256" key="2">
    <source>
        <dbReference type="ARBA" id="ARBA00004123"/>
    </source>
</evidence>
<keyword evidence="10" id="KW-1185">Reference proteome</keyword>
<evidence type="ECO:0000256" key="1">
    <source>
        <dbReference type="ARBA" id="ARBA00001968"/>
    </source>
</evidence>
<dbReference type="GO" id="GO:0016787">
    <property type="term" value="F:hydrolase activity"/>
    <property type="evidence" value="ECO:0007669"/>
    <property type="project" value="UniProtKB-KW"/>
</dbReference>
<dbReference type="PANTHER" id="PTHR22930:SF280">
    <property type="entry name" value="OS11G0202600 PROTEIN"/>
    <property type="match status" value="1"/>
</dbReference>
<dbReference type="GO" id="GO:0005634">
    <property type="term" value="C:nucleus"/>
    <property type="evidence" value="ECO:0007669"/>
    <property type="project" value="UniProtKB-SubCell"/>
</dbReference>
<keyword evidence="4" id="KW-0540">Nuclease</keyword>
<dbReference type="InterPro" id="IPR045249">
    <property type="entry name" value="HARBI1-like"/>
</dbReference>
<evidence type="ECO:0000256" key="7">
    <source>
        <dbReference type="ARBA" id="ARBA00023242"/>
    </source>
</evidence>
<comment type="similarity">
    <text evidence="3">Belongs to the HARBI1 family.</text>
</comment>
<evidence type="ECO:0000256" key="6">
    <source>
        <dbReference type="ARBA" id="ARBA00022801"/>
    </source>
</evidence>
<evidence type="ECO:0000256" key="4">
    <source>
        <dbReference type="ARBA" id="ARBA00022722"/>
    </source>
</evidence>
<feature type="domain" description="DDE Tnp4" evidence="8">
    <location>
        <begin position="64"/>
        <end position="226"/>
    </location>
</feature>
<evidence type="ECO:0000259" key="8">
    <source>
        <dbReference type="Pfam" id="PF13359"/>
    </source>
</evidence>
<keyword evidence="5" id="KW-0479">Metal-binding</keyword>
<dbReference type="Pfam" id="PF13359">
    <property type="entry name" value="DDE_Tnp_4"/>
    <property type="match status" value="1"/>
</dbReference>
<evidence type="ECO:0000313" key="10">
    <source>
        <dbReference type="Proteomes" id="UP001153555"/>
    </source>
</evidence>
<sequence length="289" mass="33379">MRQAEDRFYRSKETCSGKFDKVLRCVNKLAANIIRPVDPEFRTVHSRLQSARFSPYFDNCIGALDGTHIRVEVPTNQVVQHTGRKGYTTQNVLAICDFNMRFTFVVAGWPDSVHGMRVFKDAIDKYGDKFPHPPPGKFYLVDSGYPNRPGYLAPYRGTKYHLPEYQQGPMPRGKKEVFNYAHSSLRNIIERSFAVLKNKWRILKYVPSYPMYKQSKIIIACMALHNFIRDSAMPDADFDMCDEDENYVPLVEEGAHTYQGNGTSTRYGDEDQDMNHFRDWIADGLFARS</sequence>
<dbReference type="InterPro" id="IPR027806">
    <property type="entry name" value="HARBI1_dom"/>
</dbReference>
<dbReference type="OrthoDB" id="1681765at2759"/>
<name>A0A9N7MYZ3_STRHE</name>
<keyword evidence="7" id="KW-0539">Nucleus</keyword>
<accession>A0A9N7MYZ3</accession>
<comment type="subcellular location">
    <subcellularLocation>
        <location evidence="2">Nucleus</location>
    </subcellularLocation>
</comment>
<dbReference type="GO" id="GO:0004518">
    <property type="term" value="F:nuclease activity"/>
    <property type="evidence" value="ECO:0007669"/>
    <property type="project" value="UniProtKB-KW"/>
</dbReference>
<evidence type="ECO:0000256" key="3">
    <source>
        <dbReference type="ARBA" id="ARBA00006958"/>
    </source>
</evidence>
<dbReference type="AlphaFoldDB" id="A0A9N7MYZ3"/>
<organism evidence="9 10">
    <name type="scientific">Striga hermonthica</name>
    <name type="common">Purple witchweed</name>
    <name type="synonym">Buchnera hermonthica</name>
    <dbReference type="NCBI Taxonomy" id="68872"/>
    <lineage>
        <taxon>Eukaryota</taxon>
        <taxon>Viridiplantae</taxon>
        <taxon>Streptophyta</taxon>
        <taxon>Embryophyta</taxon>
        <taxon>Tracheophyta</taxon>
        <taxon>Spermatophyta</taxon>
        <taxon>Magnoliopsida</taxon>
        <taxon>eudicotyledons</taxon>
        <taxon>Gunneridae</taxon>
        <taxon>Pentapetalae</taxon>
        <taxon>asterids</taxon>
        <taxon>lamiids</taxon>
        <taxon>Lamiales</taxon>
        <taxon>Orobanchaceae</taxon>
        <taxon>Buchnereae</taxon>
        <taxon>Striga</taxon>
    </lineage>
</organism>
<comment type="caution">
    <text evidence="9">The sequence shown here is derived from an EMBL/GenBank/DDBJ whole genome shotgun (WGS) entry which is preliminary data.</text>
</comment>
<protein>
    <recommendedName>
        <fullName evidence="8">DDE Tnp4 domain-containing protein</fullName>
    </recommendedName>
</protein>
<reference evidence="9" key="1">
    <citation type="submission" date="2019-12" db="EMBL/GenBank/DDBJ databases">
        <authorList>
            <person name="Scholes J."/>
        </authorList>
    </citation>
    <scope>NUCLEOTIDE SEQUENCE</scope>
</reference>
<keyword evidence="6" id="KW-0378">Hydrolase</keyword>